<feature type="non-terminal residue" evidence="2">
    <location>
        <position position="1"/>
    </location>
</feature>
<evidence type="ECO:0000256" key="1">
    <source>
        <dbReference type="SAM" id="Phobius"/>
    </source>
</evidence>
<accession>S4PVU5</accession>
<protein>
    <submittedName>
        <fullName evidence="2">Uncharacterized protein</fullName>
    </submittedName>
</protein>
<feature type="transmembrane region" description="Helical" evidence="1">
    <location>
        <begin position="69"/>
        <end position="93"/>
    </location>
</feature>
<name>S4PVU5_9NEOP</name>
<sequence length="101" mass="11196">AGRSTRVIYPSVGEERVAGTVRYYCRAVNQDDRVSHLKYTGIVSNITMSITISTRTQSVTSIKQIIGGLLYIIIFQLSNCIVILCETLFIMFVSTSVSTIL</sequence>
<keyword evidence="1" id="KW-0472">Membrane</keyword>
<keyword evidence="1" id="KW-0812">Transmembrane</keyword>
<reference evidence="2" key="1">
    <citation type="journal article" date="2013" name="BMC Genomics">
        <title>Unscrambling butterfly oogenesis.</title>
        <authorList>
            <person name="Carter J.M."/>
            <person name="Baker S.C."/>
            <person name="Pink R."/>
            <person name="Carter D.R."/>
            <person name="Collins A."/>
            <person name="Tomlin J."/>
            <person name="Gibbs M."/>
            <person name="Breuker C.J."/>
        </authorList>
    </citation>
    <scope>NUCLEOTIDE SEQUENCE</scope>
    <source>
        <tissue evidence="2">Ovary</tissue>
    </source>
</reference>
<dbReference type="AlphaFoldDB" id="S4PVU5"/>
<evidence type="ECO:0000313" key="2">
    <source>
        <dbReference type="EMBL" id="JAA84632.1"/>
    </source>
</evidence>
<organism evidence="2">
    <name type="scientific">Pararge aegeria</name>
    <name type="common">speckled wood butterfly</name>
    <dbReference type="NCBI Taxonomy" id="116150"/>
    <lineage>
        <taxon>Eukaryota</taxon>
        <taxon>Metazoa</taxon>
        <taxon>Ecdysozoa</taxon>
        <taxon>Arthropoda</taxon>
        <taxon>Hexapoda</taxon>
        <taxon>Insecta</taxon>
        <taxon>Pterygota</taxon>
        <taxon>Neoptera</taxon>
        <taxon>Endopterygota</taxon>
        <taxon>Lepidoptera</taxon>
        <taxon>Glossata</taxon>
        <taxon>Ditrysia</taxon>
        <taxon>Papilionoidea</taxon>
        <taxon>Nymphalidae</taxon>
        <taxon>Satyrinae</taxon>
        <taxon>Satyrini</taxon>
        <taxon>Parargina</taxon>
        <taxon>Pararge</taxon>
    </lineage>
</organism>
<dbReference type="EMBL" id="GAIX01007928">
    <property type="protein sequence ID" value="JAA84632.1"/>
    <property type="molecule type" value="Transcribed_RNA"/>
</dbReference>
<proteinExistence type="predicted"/>
<keyword evidence="1" id="KW-1133">Transmembrane helix</keyword>
<reference evidence="2" key="2">
    <citation type="submission" date="2013-05" db="EMBL/GenBank/DDBJ databases">
        <authorList>
            <person name="Carter J.-M."/>
            <person name="Baker S.C."/>
            <person name="Pink R."/>
            <person name="Carter D.R.F."/>
            <person name="Collins A."/>
            <person name="Tomlin J."/>
            <person name="Gibbs M."/>
            <person name="Breuker C.J."/>
        </authorList>
    </citation>
    <scope>NUCLEOTIDE SEQUENCE</scope>
    <source>
        <tissue evidence="2">Ovary</tissue>
    </source>
</reference>